<dbReference type="Proteomes" id="UP000826195">
    <property type="component" value="Unassembled WGS sequence"/>
</dbReference>
<keyword evidence="2" id="KW-1185">Reference proteome</keyword>
<comment type="caution">
    <text evidence="1">The sequence shown here is derived from an EMBL/GenBank/DDBJ whole genome shotgun (WGS) entry which is preliminary data.</text>
</comment>
<dbReference type="EMBL" id="JAHXZJ010001492">
    <property type="protein sequence ID" value="KAH0552618.1"/>
    <property type="molecule type" value="Genomic_DNA"/>
</dbReference>
<proteinExistence type="predicted"/>
<organism evidence="1 2">
    <name type="scientific">Cotesia glomerata</name>
    <name type="common">Lepidopteran parasitic wasp</name>
    <name type="synonym">Apanteles glomeratus</name>
    <dbReference type="NCBI Taxonomy" id="32391"/>
    <lineage>
        <taxon>Eukaryota</taxon>
        <taxon>Metazoa</taxon>
        <taxon>Ecdysozoa</taxon>
        <taxon>Arthropoda</taxon>
        <taxon>Hexapoda</taxon>
        <taxon>Insecta</taxon>
        <taxon>Pterygota</taxon>
        <taxon>Neoptera</taxon>
        <taxon>Endopterygota</taxon>
        <taxon>Hymenoptera</taxon>
        <taxon>Apocrita</taxon>
        <taxon>Ichneumonoidea</taxon>
        <taxon>Braconidae</taxon>
        <taxon>Microgastrinae</taxon>
        <taxon>Cotesia</taxon>
    </lineage>
</organism>
<reference evidence="1 2" key="1">
    <citation type="journal article" date="2021" name="J. Hered.">
        <title>A chromosome-level genome assembly of the parasitoid wasp, Cotesia glomerata (Hymenoptera: Braconidae).</title>
        <authorList>
            <person name="Pinto B.J."/>
            <person name="Weis J.J."/>
            <person name="Gamble T."/>
            <person name="Ode P.J."/>
            <person name="Paul R."/>
            <person name="Zaspel J.M."/>
        </authorList>
    </citation>
    <scope>NUCLEOTIDE SEQUENCE [LARGE SCALE GENOMIC DNA]</scope>
    <source>
        <strain evidence="1">CgM1</strain>
    </source>
</reference>
<evidence type="ECO:0000313" key="2">
    <source>
        <dbReference type="Proteomes" id="UP000826195"/>
    </source>
</evidence>
<dbReference type="AlphaFoldDB" id="A0AAV7IHX1"/>
<evidence type="ECO:0000313" key="1">
    <source>
        <dbReference type="EMBL" id="KAH0552618.1"/>
    </source>
</evidence>
<name>A0AAV7IHX1_COTGL</name>
<sequence length="86" mass="9959">MSSGIQWLDKDNEQVKPHVKSIMAVIPYYSYRSRNETKALPGSSYKFEHGLRRIPAMQRWRSKVLVHNILQILETSHGICSRTTST</sequence>
<accession>A0AAV7IHX1</accession>
<protein>
    <submittedName>
        <fullName evidence="1">Uncharacterized protein</fullName>
    </submittedName>
</protein>
<gene>
    <name evidence="1" type="ORF">KQX54_013351</name>
</gene>